<comment type="cofactor">
    <cofactor evidence="1 10">
        <name>Zn(2+)</name>
        <dbReference type="ChEBI" id="CHEBI:29105"/>
    </cofactor>
</comment>
<dbReference type="Proteomes" id="UP001224674">
    <property type="component" value="Chromosome"/>
</dbReference>
<evidence type="ECO:0000313" key="12">
    <source>
        <dbReference type="Proteomes" id="UP001224674"/>
    </source>
</evidence>
<dbReference type="GO" id="GO:0004177">
    <property type="term" value="F:aminopeptidase activity"/>
    <property type="evidence" value="ECO:0007669"/>
    <property type="project" value="UniProtKB-KW"/>
</dbReference>
<evidence type="ECO:0000256" key="5">
    <source>
        <dbReference type="ARBA" id="ARBA00022723"/>
    </source>
</evidence>
<gene>
    <name evidence="11" type="ORF">QDX21_09700</name>
</gene>
<keyword evidence="12" id="KW-1185">Reference proteome</keyword>
<proteinExistence type="inferred from homology"/>
<dbReference type="PRINTS" id="PR00932">
    <property type="entry name" value="AMINO1PTASE"/>
</dbReference>
<keyword evidence="4 9" id="KW-0645">Protease</keyword>
<dbReference type="Pfam" id="PF02127">
    <property type="entry name" value="Peptidase_M18"/>
    <property type="match status" value="1"/>
</dbReference>
<evidence type="ECO:0000256" key="3">
    <source>
        <dbReference type="ARBA" id="ARBA00022438"/>
    </source>
</evidence>
<protein>
    <recommendedName>
        <fullName evidence="10">M18 family aminopeptidase</fullName>
        <ecNumber evidence="10">3.4.11.-</ecNumber>
    </recommendedName>
</protein>
<dbReference type="PANTHER" id="PTHR28570:SF3">
    <property type="entry name" value="ASPARTYL AMINOPEPTIDASE"/>
    <property type="match status" value="1"/>
</dbReference>
<dbReference type="InterPro" id="IPR023358">
    <property type="entry name" value="Peptidase_M18_dom2"/>
</dbReference>
<accession>A0AAJ6AIB7</accession>
<keyword evidence="7 9" id="KW-0862">Zinc</keyword>
<keyword evidence="6 9" id="KW-0378">Hydrolase</keyword>
<dbReference type="GO" id="GO:0005737">
    <property type="term" value="C:cytoplasm"/>
    <property type="evidence" value="ECO:0007669"/>
    <property type="project" value="UniProtKB-ARBA"/>
</dbReference>
<organism evidence="11 12">
    <name type="scientific">Auritidibacter ignavus</name>
    <dbReference type="NCBI Taxonomy" id="678932"/>
    <lineage>
        <taxon>Bacteria</taxon>
        <taxon>Bacillati</taxon>
        <taxon>Actinomycetota</taxon>
        <taxon>Actinomycetes</taxon>
        <taxon>Micrococcales</taxon>
        <taxon>Micrococcaceae</taxon>
        <taxon>Auritidibacter</taxon>
    </lineage>
</organism>
<dbReference type="Gene3D" id="2.30.250.10">
    <property type="entry name" value="Aminopeptidase i, Domain 2"/>
    <property type="match status" value="1"/>
</dbReference>
<evidence type="ECO:0000256" key="9">
    <source>
        <dbReference type="RuleBase" id="RU004386"/>
    </source>
</evidence>
<evidence type="ECO:0000313" key="11">
    <source>
        <dbReference type="EMBL" id="WGH92567.1"/>
    </source>
</evidence>
<dbReference type="SUPFAM" id="SSF101821">
    <property type="entry name" value="Aminopeptidase/glucanase lid domain"/>
    <property type="match status" value="1"/>
</dbReference>
<dbReference type="RefSeq" id="WP_279674601.1">
    <property type="nucleotide sequence ID" value="NZ_CP122566.1"/>
</dbReference>
<evidence type="ECO:0000256" key="6">
    <source>
        <dbReference type="ARBA" id="ARBA00022801"/>
    </source>
</evidence>
<keyword evidence="5 9" id="KW-0479">Metal-binding</keyword>
<dbReference type="EC" id="3.4.11.-" evidence="10"/>
<sequence length="425" mass="45155">MSHLDELVRLISDAPTSWHAADYVAREAIAAGFTRLEETEPYPLAPGGYVVVRDGAVIAWIQPEATGEDSATLPGFRILGAHTDSPGFKVKPSPDTTTAGWAQVGVEVYGGPLVNSWLDRDLAFAGRLVLRDGSTKLVTTSAMARIPQLAIHLDRETDRGLTLNRQQHLMPIVATASGDSATTIVHAIAEEAGLSADHVVAADLMLADTQPPAILGSAQEFLAAPRMDNLVSVSAGLSALLEVAHQPAPDLIPVLAAFDHEEVGSQTRSGAAGPFLDETLVRIQHSLGISPEQSPRVRAKSWLLSADCGHVVHPNYVTKHDPDHHPLPNQGPLVKINANQRYTTDAMGHAAMAGWAEDAGVPIQEFVSRNDVPCGSTIGPIASTRLGIPTVDCGVGLLSMHSVRELVGVKDPGYLTRLTAAFFRQ</sequence>
<evidence type="ECO:0000256" key="4">
    <source>
        <dbReference type="ARBA" id="ARBA00022670"/>
    </source>
</evidence>
<evidence type="ECO:0000256" key="10">
    <source>
        <dbReference type="RuleBase" id="RU004387"/>
    </source>
</evidence>
<keyword evidence="8 9" id="KW-0482">Metalloprotease</keyword>
<dbReference type="PANTHER" id="PTHR28570">
    <property type="entry name" value="ASPARTYL AMINOPEPTIDASE"/>
    <property type="match status" value="1"/>
</dbReference>
<dbReference type="Gene3D" id="3.40.630.10">
    <property type="entry name" value="Zn peptidases"/>
    <property type="match status" value="1"/>
</dbReference>
<evidence type="ECO:0000256" key="8">
    <source>
        <dbReference type="ARBA" id="ARBA00023049"/>
    </source>
</evidence>
<evidence type="ECO:0000256" key="2">
    <source>
        <dbReference type="ARBA" id="ARBA00008290"/>
    </source>
</evidence>
<reference evidence="11 12" key="1">
    <citation type="submission" date="2023-03" db="EMBL/GenBank/DDBJ databases">
        <title>Complete genome sequences of several Auritidibacter ignavus strains isolated from ear infections.</title>
        <authorList>
            <person name="Baehr T."/>
            <person name="Baumhoegger A.M."/>
        </authorList>
    </citation>
    <scope>NUCLEOTIDE SEQUENCE [LARGE SCALE GENOMIC DNA]</scope>
    <source>
        <strain evidence="11 12">BABAE-6</strain>
    </source>
</reference>
<evidence type="ECO:0000256" key="7">
    <source>
        <dbReference type="ARBA" id="ARBA00022833"/>
    </source>
</evidence>
<dbReference type="CDD" id="cd05658">
    <property type="entry name" value="M18_DAP"/>
    <property type="match status" value="1"/>
</dbReference>
<dbReference type="GO" id="GO:0008237">
    <property type="term" value="F:metallopeptidase activity"/>
    <property type="evidence" value="ECO:0007669"/>
    <property type="project" value="UniProtKB-KW"/>
</dbReference>
<name>A0AAJ6AIB7_9MICC</name>
<dbReference type="GO" id="GO:0008270">
    <property type="term" value="F:zinc ion binding"/>
    <property type="evidence" value="ECO:0007669"/>
    <property type="project" value="InterPro"/>
</dbReference>
<dbReference type="AlphaFoldDB" id="A0AAJ6AIB7"/>
<dbReference type="EMBL" id="CP122566">
    <property type="protein sequence ID" value="WGH92567.1"/>
    <property type="molecule type" value="Genomic_DNA"/>
</dbReference>
<dbReference type="InterPro" id="IPR001948">
    <property type="entry name" value="Peptidase_M18"/>
</dbReference>
<keyword evidence="3 9" id="KW-0031">Aminopeptidase</keyword>
<evidence type="ECO:0000256" key="1">
    <source>
        <dbReference type="ARBA" id="ARBA00001947"/>
    </source>
</evidence>
<dbReference type="NCBIfam" id="NF002759">
    <property type="entry name" value="PRK02813.1"/>
    <property type="match status" value="1"/>
</dbReference>
<dbReference type="SUPFAM" id="SSF53187">
    <property type="entry name" value="Zn-dependent exopeptidases"/>
    <property type="match status" value="1"/>
</dbReference>
<comment type="similarity">
    <text evidence="2 9">Belongs to the peptidase M18 family.</text>
</comment>
<dbReference type="GO" id="GO:0006508">
    <property type="term" value="P:proteolysis"/>
    <property type="evidence" value="ECO:0007669"/>
    <property type="project" value="UniProtKB-KW"/>
</dbReference>